<proteinExistence type="inferred from homology"/>
<comment type="similarity">
    <text evidence="2">Belongs to the PPase class C family. Prune subfamily.</text>
</comment>
<dbReference type="InterPro" id="IPR001667">
    <property type="entry name" value="DDH_dom"/>
</dbReference>
<reference evidence="8" key="1">
    <citation type="submission" date="2020-06" db="EMBL/GenBank/DDBJ databases">
        <title>Draft genome of Bugula neritina, a colonial animal packing powerful symbionts and potential medicines.</title>
        <authorList>
            <person name="Rayko M."/>
        </authorList>
    </citation>
    <scope>NUCLEOTIDE SEQUENCE [LARGE SCALE GENOMIC DNA]</scope>
    <source>
        <strain evidence="8">Kwan_BN1</strain>
    </source>
</reference>
<evidence type="ECO:0000256" key="3">
    <source>
        <dbReference type="ARBA" id="ARBA00022723"/>
    </source>
</evidence>
<keyword evidence="4" id="KW-0378">Hydrolase</keyword>
<sequence>MDFQDFIHSRRDTFAQACLDGACLEIVLGNESCDLDSAVSAIAYAFLLQREKELSVVPVLNVPRADYTLKTEVVFLLNKYAITQSDLVFIDDLRTLRQGEGHTFNLHLVDHNVLTDSQADMANRVVSIVDHHHRDCPLTDKMFVRIETVGSCCSLITDLFYERHGTVYSQILGHLLRGTILGDSICLSPEADKVKPLDVAMVEKLEEEFNLDISDRHQVFNSISAAKQDVAALSTEQLLKKDMKSFTVSSTCVIMSSLHVSIQAFLKRQDMIGACSKILTANSASILIVLCCGSKGGAIIKHFIMYTREGPLRAALTELIDSDLDLNFTPTQDISLSENFVVRKFLNIEISRKQVLPKIKGFLQVITASDMMTKLRSDSDQLTFSLELSAPGTPSIMESPVPEFNSSHENSGNHTPNPIFYVEAPPNSYKDASLLDTLGPHLPSFNNSEMVKRIMIKKNKLTSDHTEDPSTGDVLSLEGNSGHNSCPFTPANSFVDRFAPIEHHLPSFNSREMVSRMLQKKLPLAGDTGDVSPADDVHGQHIFTPHNSECGGDLHSSPAFDQLDLEHRLSSFKLQQAQELSPHTEASTNHTS</sequence>
<evidence type="ECO:0000256" key="6">
    <source>
        <dbReference type="SAM" id="MobiDB-lite"/>
    </source>
</evidence>
<dbReference type="InterPro" id="IPR038763">
    <property type="entry name" value="DHH_sf"/>
</dbReference>
<gene>
    <name evidence="8" type="ORF">EB796_015497</name>
</gene>
<evidence type="ECO:0000256" key="1">
    <source>
        <dbReference type="ARBA" id="ARBA00001936"/>
    </source>
</evidence>
<dbReference type="PANTHER" id="PTHR12112:SF39">
    <property type="entry name" value="EG:152A3.5 PROTEIN (FBGN0003116_PN PROTEIN)"/>
    <property type="match status" value="1"/>
</dbReference>
<comment type="cofactor">
    <cofactor evidence="1">
        <name>Mn(2+)</name>
        <dbReference type="ChEBI" id="CHEBI:29035"/>
    </cofactor>
</comment>
<evidence type="ECO:0000256" key="5">
    <source>
        <dbReference type="ARBA" id="ARBA00023211"/>
    </source>
</evidence>
<dbReference type="PANTHER" id="PTHR12112">
    <property type="entry name" value="BNIP - RELATED"/>
    <property type="match status" value="1"/>
</dbReference>
<dbReference type="Gene3D" id="3.90.1640.10">
    <property type="entry name" value="inorganic pyrophosphatase (n-terminal core)"/>
    <property type="match status" value="1"/>
</dbReference>
<name>A0A7J7JJH3_BUGNE</name>
<keyword evidence="5" id="KW-0464">Manganese</keyword>
<dbReference type="GO" id="GO:0005737">
    <property type="term" value="C:cytoplasm"/>
    <property type="evidence" value="ECO:0007669"/>
    <property type="project" value="InterPro"/>
</dbReference>
<dbReference type="Proteomes" id="UP000593567">
    <property type="component" value="Unassembled WGS sequence"/>
</dbReference>
<dbReference type="GO" id="GO:0004309">
    <property type="term" value="F:exopolyphosphatase activity"/>
    <property type="evidence" value="ECO:0007669"/>
    <property type="project" value="TreeGrafter"/>
</dbReference>
<dbReference type="AlphaFoldDB" id="A0A7J7JJH3"/>
<accession>A0A7J7JJH3</accession>
<dbReference type="EMBL" id="VXIV02002325">
    <property type="protein sequence ID" value="KAF6026197.1"/>
    <property type="molecule type" value="Genomic_DNA"/>
</dbReference>
<dbReference type="InterPro" id="IPR038222">
    <property type="entry name" value="DHHA2_dom_sf"/>
</dbReference>
<dbReference type="Pfam" id="PF02833">
    <property type="entry name" value="DHHA2"/>
    <property type="match status" value="1"/>
</dbReference>
<keyword evidence="3" id="KW-0479">Metal-binding</keyword>
<comment type="caution">
    <text evidence="8">The sequence shown here is derived from an EMBL/GenBank/DDBJ whole genome shotgun (WGS) entry which is preliminary data.</text>
</comment>
<evidence type="ECO:0000259" key="7">
    <source>
        <dbReference type="SMART" id="SM01131"/>
    </source>
</evidence>
<evidence type="ECO:0000313" key="8">
    <source>
        <dbReference type="EMBL" id="KAF6026197.1"/>
    </source>
</evidence>
<evidence type="ECO:0000313" key="9">
    <source>
        <dbReference type="Proteomes" id="UP000593567"/>
    </source>
</evidence>
<dbReference type="InterPro" id="IPR004097">
    <property type="entry name" value="DHHA2"/>
</dbReference>
<feature type="domain" description="DHHA2" evidence="7">
    <location>
        <begin position="220"/>
        <end position="363"/>
    </location>
</feature>
<dbReference type="SMART" id="SM01131">
    <property type="entry name" value="DHHA2"/>
    <property type="match status" value="1"/>
</dbReference>
<organism evidence="8 9">
    <name type="scientific">Bugula neritina</name>
    <name type="common">Brown bryozoan</name>
    <name type="synonym">Sertularia neritina</name>
    <dbReference type="NCBI Taxonomy" id="10212"/>
    <lineage>
        <taxon>Eukaryota</taxon>
        <taxon>Metazoa</taxon>
        <taxon>Spiralia</taxon>
        <taxon>Lophotrochozoa</taxon>
        <taxon>Bryozoa</taxon>
        <taxon>Gymnolaemata</taxon>
        <taxon>Cheilostomatida</taxon>
        <taxon>Flustrina</taxon>
        <taxon>Buguloidea</taxon>
        <taxon>Bugulidae</taxon>
        <taxon>Bugula</taxon>
    </lineage>
</organism>
<dbReference type="OrthoDB" id="19923at2759"/>
<protein>
    <submittedName>
        <fullName evidence="8">PRUNE</fullName>
    </submittedName>
</protein>
<dbReference type="Pfam" id="PF01368">
    <property type="entry name" value="DHH"/>
    <property type="match status" value="1"/>
</dbReference>
<keyword evidence="9" id="KW-1185">Reference proteome</keyword>
<dbReference type="GO" id="GO:0046872">
    <property type="term" value="F:metal ion binding"/>
    <property type="evidence" value="ECO:0007669"/>
    <property type="project" value="UniProtKB-KW"/>
</dbReference>
<feature type="region of interest" description="Disordered" evidence="6">
    <location>
        <begin position="525"/>
        <end position="559"/>
    </location>
</feature>
<dbReference type="SUPFAM" id="SSF64182">
    <property type="entry name" value="DHH phosphoesterases"/>
    <property type="match status" value="1"/>
</dbReference>
<evidence type="ECO:0000256" key="2">
    <source>
        <dbReference type="ARBA" id="ARBA00010331"/>
    </source>
</evidence>
<dbReference type="Gene3D" id="3.10.310.20">
    <property type="entry name" value="DHHA2 domain"/>
    <property type="match status" value="1"/>
</dbReference>
<evidence type="ECO:0000256" key="4">
    <source>
        <dbReference type="ARBA" id="ARBA00022801"/>
    </source>
</evidence>